<dbReference type="EMBL" id="JBGUAW010000004">
    <property type="protein sequence ID" value="MFA9460533.1"/>
    <property type="molecule type" value="Genomic_DNA"/>
</dbReference>
<gene>
    <name evidence="3" type="ORF">ACERLL_06790</name>
</gene>
<dbReference type="Proteomes" id="UP001575181">
    <property type="component" value="Unassembled WGS sequence"/>
</dbReference>
<name>A0ABV4TTH5_9GAMM</name>
<keyword evidence="4" id="KW-1185">Reference proteome</keyword>
<organism evidence="3 4">
    <name type="scientific">Thiohalorhabdus methylotrophus</name>
    <dbReference type="NCBI Taxonomy" id="3242694"/>
    <lineage>
        <taxon>Bacteria</taxon>
        <taxon>Pseudomonadati</taxon>
        <taxon>Pseudomonadota</taxon>
        <taxon>Gammaproteobacteria</taxon>
        <taxon>Thiohalorhabdales</taxon>
        <taxon>Thiohalorhabdaceae</taxon>
        <taxon>Thiohalorhabdus</taxon>
    </lineage>
</organism>
<evidence type="ECO:0000256" key="1">
    <source>
        <dbReference type="SAM" id="MobiDB-lite"/>
    </source>
</evidence>
<evidence type="ECO:0000313" key="3">
    <source>
        <dbReference type="EMBL" id="MFA9460533.1"/>
    </source>
</evidence>
<proteinExistence type="predicted"/>
<feature type="domain" description="PilZ" evidence="2">
    <location>
        <begin position="64"/>
        <end position="155"/>
    </location>
</feature>
<evidence type="ECO:0000259" key="2">
    <source>
        <dbReference type="Pfam" id="PF07238"/>
    </source>
</evidence>
<feature type="compositionally biased region" description="Basic residues" evidence="1">
    <location>
        <begin position="193"/>
        <end position="209"/>
    </location>
</feature>
<evidence type="ECO:0000313" key="4">
    <source>
        <dbReference type="Proteomes" id="UP001575181"/>
    </source>
</evidence>
<dbReference type="RefSeq" id="WP_373655317.1">
    <property type="nucleotide sequence ID" value="NZ_JBGUAW010000004.1"/>
</dbReference>
<accession>A0ABV4TTH5</accession>
<protein>
    <submittedName>
        <fullName evidence="3">PilZ domain-containing protein</fullName>
    </submittedName>
</protein>
<dbReference type="InterPro" id="IPR009875">
    <property type="entry name" value="PilZ_domain"/>
</dbReference>
<comment type="caution">
    <text evidence="3">The sequence shown here is derived from an EMBL/GenBank/DDBJ whole genome shotgun (WGS) entry which is preliminary data.</text>
</comment>
<feature type="region of interest" description="Disordered" evidence="1">
    <location>
        <begin position="189"/>
        <end position="209"/>
    </location>
</feature>
<reference evidence="3 4" key="1">
    <citation type="submission" date="2024-08" db="EMBL/GenBank/DDBJ databases">
        <title>Whole-genome sequencing of halo(alkali)philic microorganisms from hypersaline lakes.</title>
        <authorList>
            <person name="Sorokin D.Y."/>
            <person name="Merkel A.Y."/>
            <person name="Messina E."/>
            <person name="Yakimov M."/>
        </authorList>
    </citation>
    <scope>NUCLEOTIDE SEQUENCE [LARGE SCALE GENOMIC DNA]</scope>
    <source>
        <strain evidence="3 4">Cl-TMA</strain>
    </source>
</reference>
<dbReference type="Pfam" id="PF07238">
    <property type="entry name" value="PilZ"/>
    <property type="match status" value="1"/>
</dbReference>
<sequence>MSEDQQSQSGKDRRNFYRVTTRLRFRFLPASLSDRPWLHLEPGPAPFLHRPDDKTLHQARSLLEEVPRRTINLSEGGMRVRLPGQVTDRTALGDGKAVRPRELLVLLEFPEDKGRAVFGLPARLVRVDSLPWAIFPALTFKDLPEPMRRRLAGFVVTVGRQRRRSKLHGAGAEEGGDMARRLARLESAETSARHARLQARPRRRNRFFP</sequence>